<dbReference type="GO" id="GO:0008593">
    <property type="term" value="P:regulation of Notch signaling pathway"/>
    <property type="evidence" value="ECO:0007669"/>
    <property type="project" value="UniProtKB-ARBA"/>
</dbReference>
<keyword evidence="7" id="KW-0597">Phosphoprotein</keyword>
<dbReference type="OrthoDB" id="446173at2759"/>
<dbReference type="GO" id="GO:0048592">
    <property type="term" value="P:eye morphogenesis"/>
    <property type="evidence" value="ECO:0007669"/>
    <property type="project" value="UniProtKB-ARBA"/>
</dbReference>
<evidence type="ECO:0000256" key="10">
    <source>
        <dbReference type="ARBA" id="ARBA00022737"/>
    </source>
</evidence>
<dbReference type="FunFam" id="2.20.100.10:FF:000007">
    <property type="entry name" value="Thrombospondin 1"/>
    <property type="match status" value="11"/>
</dbReference>
<keyword evidence="10" id="KW-0677">Repeat</keyword>
<evidence type="ECO:0000256" key="15">
    <source>
        <dbReference type="ARBA" id="ARBA00023157"/>
    </source>
</evidence>
<evidence type="ECO:0000256" key="17">
    <source>
        <dbReference type="SAM" id="SignalP"/>
    </source>
</evidence>
<feature type="chain" id="PRO_5035444610" evidence="17">
    <location>
        <begin position="25"/>
        <end position="2157"/>
    </location>
</feature>
<dbReference type="InterPro" id="IPR000884">
    <property type="entry name" value="TSP1_rpt"/>
</dbReference>
<dbReference type="Pfam" id="PF00090">
    <property type="entry name" value="TSP_1"/>
    <property type="match status" value="11"/>
</dbReference>
<evidence type="ECO:0000259" key="20">
    <source>
        <dbReference type="PROSITE" id="PS01186"/>
    </source>
</evidence>
<dbReference type="SUPFAM" id="SSF57196">
    <property type="entry name" value="EGF/Laminin"/>
    <property type="match status" value="3"/>
</dbReference>
<evidence type="ECO:0000313" key="22">
    <source>
        <dbReference type="Proteomes" id="UP000838412"/>
    </source>
</evidence>
<evidence type="ECO:0000256" key="7">
    <source>
        <dbReference type="ARBA" id="ARBA00022553"/>
    </source>
</evidence>
<dbReference type="Pfam" id="PF00059">
    <property type="entry name" value="Lectin_C"/>
    <property type="match status" value="1"/>
</dbReference>
<dbReference type="InterPro" id="IPR001304">
    <property type="entry name" value="C-type_lectin-like"/>
</dbReference>
<dbReference type="CDD" id="cd00054">
    <property type="entry name" value="EGF_CA"/>
    <property type="match status" value="3"/>
</dbReference>
<dbReference type="InterPro" id="IPR018097">
    <property type="entry name" value="EGF_Ca-bd_CS"/>
</dbReference>
<keyword evidence="16" id="KW-0325">Glycoprotein</keyword>
<dbReference type="InterPro" id="IPR016187">
    <property type="entry name" value="CTDL_fold"/>
</dbReference>
<dbReference type="PROSITE" id="PS00022">
    <property type="entry name" value="EGF_1"/>
    <property type="match status" value="1"/>
</dbReference>
<dbReference type="Gene3D" id="2.10.25.10">
    <property type="entry name" value="Laminin"/>
    <property type="match status" value="6"/>
</dbReference>
<dbReference type="FunFam" id="2.10.25.10:FF:000001">
    <property type="entry name" value="Tenascin C"/>
    <property type="match status" value="1"/>
</dbReference>
<dbReference type="Proteomes" id="UP000838412">
    <property type="component" value="Chromosome 2"/>
</dbReference>
<evidence type="ECO:0000256" key="5">
    <source>
        <dbReference type="ARBA" id="ARBA00022525"/>
    </source>
</evidence>
<dbReference type="CDD" id="cd00037">
    <property type="entry name" value="CLECT"/>
    <property type="match status" value="1"/>
</dbReference>
<dbReference type="PRINTS" id="PR01705">
    <property type="entry name" value="TSP1REPEAT"/>
</dbReference>
<evidence type="ECO:0000256" key="9">
    <source>
        <dbReference type="ARBA" id="ARBA00022729"/>
    </source>
</evidence>
<feature type="signal peptide" evidence="17">
    <location>
        <begin position="1"/>
        <end position="24"/>
    </location>
</feature>
<dbReference type="Gene3D" id="3.10.100.10">
    <property type="entry name" value="Mannose-Binding Protein A, subunit A"/>
    <property type="match status" value="1"/>
</dbReference>
<dbReference type="Pfam" id="PF26129">
    <property type="entry name" value="Vwde"/>
    <property type="match status" value="1"/>
</dbReference>
<keyword evidence="11" id="KW-0221">Differentiation</keyword>
<sequence length="2157" mass="232241">MMMQSWWLHILVLLLSSTARRTTAQDFCRARGCCGDEDDSCTVDDGNGGVCYCDHFCAIGGDCCPDFNDYCDEDECARVPPVCHADATCTNTIGSYRCSCNPGFAGNGIQCIDDLICDNLLSPGWYRFVANTGGKMPETCVDQFHCGTQVPIWLNGAHPTDYNAVTLDGCINYGVPGDCCTLTVQIQVQKCPGPNADPDFFIYNLQPAIGCSLAYCAGTGLPCPGDQVWVEAHGCVDPVPQITQDPVLHPPEIDLNKARVTFTCEVKYAENYDDGARFDVKFLVNGNRYPEIDAETAAPLTGAQKTIQLDAKYLGEFLPNPGLNMSTGWRSKMGHMVSCVVQSFWDVRSDVLSREFHSEGYWAGIQAEEANLTLPEDRHEEVTLRLYSTMPFVCSSDQHRHSNCKISFSLKIDEGVGTANNDGDVCKISIKAEDWDPTTHRAWSEERELLPAQDGQDADGIFALEFKPIDATVFYNDALQPPSFVPHVYNGYSPEGIQVRVQNAPTGTCSGTGDPHYTTFDGKYYHIYTVGEFVFSKSTIGNFEVQVRTFSCWSVSCHCGVAVREGNDAIVIDRCHVPSGHTVSPNILQKTAGRNHLSPGVTVYRNPNGAELIVTMPSGNSLKAKLEYWGMNVYLYAVGRHKHNTVGLCGIWDGNPGNDFTKRDGTITNEGAYPTIFRDDWRIPRGTSLFDLVELPDDPNPPLQFCTCADANNIRCGGQAVENNGLQLNQVVVNPLLGNNDLANKRRRRKRELPEELDEDSPFYTDDVVYDEMYVFDYGNSGSTDAPPTDTGINDEAAEDHCRMTIRNSTVADICEDLGVDIFEAIDDCKLDVQIIGDFSIAQAAVNDMKERCVRKVYQNVSLYDVQEDGQRVPPVVLKAALCPEDCSGNGMCVDGVCECDEGYTSVDCSVREGSPPAVSSVQNGGLCDIRLRPCRKVIIEADGIVESGNLSCRVKQVQISNGEQTVLNDTEEQTTATLRTFREMSCDLPRSPVRLGTPDQNEGALTHGMLISISNDGEQFSEEFFFTIYDALCLECTQGPVCTSKPGTCNIRGFCFAEGDPNPDNWCEQCLTDISTETFSERVVNQPPSFVTMGLFTKLPGETLEISLEATDPEGRSVTYSIASANPHGVMLQPNGELTWDTDPAPPVTSFPLDVTVTDECGQATTATFTFTRYQCPCQNNGNCVVNPDMPRGQGHYNCACTGYTGQLCEEEIDECASNPCVNGACSDIVNGFTCTCDAMHMGPLCDVPLEDHCGLQPCFPGVPCTNVADGFECGVCPGGYTGDGVDCQDINECESNTTCARVNGQRLCINMNGSYLCTCTAGHVLVIDTCQDINECEFNLDDCGPGELCVNTRGSYNCVDVVDGGWSEWGPWSACSVTCGVGEETRGRTCTNPVPTNGGADCVGLNQDTQACDTGVSCPVDGGWSDWGPWSTCSVTCGVGEETRGRTCTNPVPANDGADCVGLDQDTQACDTGVSCPVDGGWSDWGPWSTCSVTCGVGEETRGRTCTNPVPANDGADCVGLDQDTQACDTGVSCPVDGGWSDWGPWSTCSVTCGVGEETRGRTCTNPVPANDGADCVGLDQDTQACDTGVSCPVDGGWSDWGPWSTCSVTCGVGEETRGRTCTNPVPANDGADCVGLDQDTQACDTGVSCPVDGGWSDWGPWSTCSVTCGVGEETRGRTCTNPVPANDGADCVGLDQDTQACDTGVSCPVDGGWSDWGPWSTCSVTCGVGEETRGRTCTNPVPANDGADCVGLDQDTQACDTGVSCPVDGGWSDWGPWSTCSVTCGVGEETRGRTCTNPVPANDGADCVGLDQDTQACDTGVSCPVDGGWSDWGPWSTCSVTCGVGEETRGRTCTNPVPANDGADCVGLDQDTQACDTGVSCPVDGGWSDWGPWSACSVTCGVGEETRDRTCTNPAPANDGADCEGPAQETQACDTGVSCPVDGGWSDWGPWSDCSVTCGVGEETRGRTCTNPAPANGGAECDGLAQEAQACDTGVSCEALPIPDCSDLYPRVRQPGNFGRYQDQCFWSSSNRNPRLNYRTARQVCRYFGNGQGTLAMIKNAGVQTFIKDLLKKSAGGRTQRSYWIGLDDLKRERKFEWNDESPLGSYRKFKSNKPHKRRDCVALWRTAKLTRWFLLKCDVKLPYICQMDYNVNK</sequence>
<dbReference type="InterPro" id="IPR016186">
    <property type="entry name" value="C-type_lectin-like/link_sf"/>
</dbReference>
<dbReference type="PROSITE" id="PS01187">
    <property type="entry name" value="EGF_CA"/>
    <property type="match status" value="2"/>
</dbReference>
<evidence type="ECO:0000313" key="21">
    <source>
        <dbReference type="EMBL" id="CAH1254984.1"/>
    </source>
</evidence>
<dbReference type="PROSITE" id="PS00010">
    <property type="entry name" value="ASX_HYDROXYL"/>
    <property type="match status" value="3"/>
</dbReference>
<keyword evidence="22" id="KW-1185">Reference proteome</keyword>
<dbReference type="InterPro" id="IPR024731">
    <property type="entry name" value="NELL2-like_EGF"/>
</dbReference>
<dbReference type="GO" id="GO:0080090">
    <property type="term" value="P:regulation of primary metabolic process"/>
    <property type="evidence" value="ECO:0007669"/>
    <property type="project" value="UniProtKB-ARBA"/>
</dbReference>
<dbReference type="InterPro" id="IPR057774">
    <property type="entry name" value="D8C_UMOD/GP2/OIT3-like"/>
</dbReference>
<evidence type="ECO:0000256" key="1">
    <source>
        <dbReference type="ARBA" id="ARBA00004247"/>
    </source>
</evidence>
<keyword evidence="9 17" id="KW-0732">Signal</keyword>
<dbReference type="Pfam" id="PF23106">
    <property type="entry name" value="EGF_Teneurin"/>
    <property type="match status" value="1"/>
</dbReference>
<dbReference type="FunFam" id="2.10.25.10:FF:000038">
    <property type="entry name" value="Fibrillin 2"/>
    <property type="match status" value="1"/>
</dbReference>
<dbReference type="Pfam" id="PF00094">
    <property type="entry name" value="VWD"/>
    <property type="match status" value="1"/>
</dbReference>
<name>A0A8J9ZKB0_BRALA</name>
<evidence type="ECO:0000256" key="16">
    <source>
        <dbReference type="ARBA" id="ARBA00023180"/>
    </source>
</evidence>
<dbReference type="SMART" id="SM00209">
    <property type="entry name" value="TSP1"/>
    <property type="match status" value="11"/>
</dbReference>
<accession>A0A8J9ZKB0</accession>
<dbReference type="InterPro" id="IPR052065">
    <property type="entry name" value="Compl_asym_regulator"/>
</dbReference>
<dbReference type="GO" id="GO:0016324">
    <property type="term" value="C:apical plasma membrane"/>
    <property type="evidence" value="ECO:0007669"/>
    <property type="project" value="UniProtKB-SubCell"/>
</dbReference>
<dbReference type="InterPro" id="IPR001881">
    <property type="entry name" value="EGF-like_Ca-bd_dom"/>
</dbReference>
<keyword evidence="15" id="KW-1015">Disulfide bond</keyword>
<dbReference type="GO" id="GO:0003002">
    <property type="term" value="P:regionalization"/>
    <property type="evidence" value="ECO:0007669"/>
    <property type="project" value="UniProtKB-ARBA"/>
</dbReference>
<keyword evidence="5" id="KW-0964">Secreted</keyword>
<feature type="domain" description="SMB" evidence="19">
    <location>
        <begin position="51"/>
        <end position="71"/>
    </location>
</feature>
<dbReference type="Gene3D" id="2.60.40.10">
    <property type="entry name" value="Immunoglobulins"/>
    <property type="match status" value="1"/>
</dbReference>
<evidence type="ECO:0000256" key="13">
    <source>
        <dbReference type="ARBA" id="ARBA00022989"/>
    </source>
</evidence>
<proteinExistence type="predicted"/>
<keyword evidence="3" id="KW-0217">Developmental protein</keyword>
<keyword evidence="6" id="KW-0245">EGF-like domain</keyword>
<dbReference type="PANTHER" id="PTHR22906:SF43">
    <property type="entry name" value="PROPERDIN"/>
    <property type="match status" value="1"/>
</dbReference>
<dbReference type="Pfam" id="PF07645">
    <property type="entry name" value="EGF_CA"/>
    <property type="match status" value="1"/>
</dbReference>
<dbReference type="SMART" id="SM00216">
    <property type="entry name" value="VWD"/>
    <property type="match status" value="1"/>
</dbReference>
<dbReference type="SMART" id="SM00181">
    <property type="entry name" value="EGF"/>
    <property type="match status" value="6"/>
</dbReference>
<dbReference type="InterPro" id="IPR058727">
    <property type="entry name" value="Helical_Vwde"/>
</dbReference>
<keyword evidence="4" id="KW-1003">Cell membrane</keyword>
<gene>
    <name evidence="21" type="primary">HMCN1</name>
    <name evidence="21" type="ORF">BLAG_LOCUS14188</name>
</gene>
<evidence type="ECO:0000256" key="12">
    <source>
        <dbReference type="ARBA" id="ARBA00022837"/>
    </source>
</evidence>
<dbReference type="InterPro" id="IPR000742">
    <property type="entry name" value="EGF"/>
</dbReference>
<dbReference type="SMART" id="SM00179">
    <property type="entry name" value="EGF_CA"/>
    <property type="match status" value="5"/>
</dbReference>
<dbReference type="GO" id="GO:0030182">
    <property type="term" value="P:neuron differentiation"/>
    <property type="evidence" value="ECO:0007669"/>
    <property type="project" value="UniProtKB-ARBA"/>
</dbReference>
<evidence type="ECO:0000256" key="8">
    <source>
        <dbReference type="ARBA" id="ARBA00022692"/>
    </source>
</evidence>
<evidence type="ECO:0000256" key="2">
    <source>
        <dbReference type="ARBA" id="ARBA00004613"/>
    </source>
</evidence>
<dbReference type="GO" id="GO:0048468">
    <property type="term" value="P:cell development"/>
    <property type="evidence" value="ECO:0007669"/>
    <property type="project" value="UniProtKB-ARBA"/>
</dbReference>
<keyword evidence="14" id="KW-0472">Membrane</keyword>
<organism evidence="21 22">
    <name type="scientific">Branchiostoma lanceolatum</name>
    <name type="common">Common lancelet</name>
    <name type="synonym">Amphioxus lanceolatum</name>
    <dbReference type="NCBI Taxonomy" id="7740"/>
    <lineage>
        <taxon>Eukaryota</taxon>
        <taxon>Metazoa</taxon>
        <taxon>Chordata</taxon>
        <taxon>Cephalochordata</taxon>
        <taxon>Leptocardii</taxon>
        <taxon>Amphioxiformes</taxon>
        <taxon>Branchiostomatidae</taxon>
        <taxon>Branchiostoma</taxon>
    </lineage>
</organism>
<dbReference type="EMBL" id="OV696687">
    <property type="protein sequence ID" value="CAH1254984.1"/>
    <property type="molecule type" value="Genomic_DNA"/>
</dbReference>
<evidence type="ECO:0000256" key="14">
    <source>
        <dbReference type="ARBA" id="ARBA00023136"/>
    </source>
</evidence>
<keyword evidence="8" id="KW-0812">Transmembrane</keyword>
<dbReference type="SUPFAM" id="SSF82895">
    <property type="entry name" value="TSP-1 type 1 repeat"/>
    <property type="match status" value="11"/>
</dbReference>
<dbReference type="InterPro" id="IPR000152">
    <property type="entry name" value="EGF-type_Asp/Asn_hydroxyl_site"/>
</dbReference>
<dbReference type="GO" id="GO:0060255">
    <property type="term" value="P:regulation of macromolecule metabolic process"/>
    <property type="evidence" value="ECO:0007669"/>
    <property type="project" value="UniProtKB-ARBA"/>
</dbReference>
<dbReference type="FunFam" id="2.10.25.10:FF:000565">
    <property type="entry name" value="Predicted protein"/>
    <property type="match status" value="1"/>
</dbReference>
<dbReference type="Gene3D" id="2.20.100.10">
    <property type="entry name" value="Thrombospondin type-1 (TSP1) repeat"/>
    <property type="match status" value="11"/>
</dbReference>
<feature type="domain" description="EGF-like" evidence="18">
    <location>
        <begin position="1236"/>
        <end position="1247"/>
    </location>
</feature>
<evidence type="ECO:0000259" key="19">
    <source>
        <dbReference type="PROSITE" id="PS00524"/>
    </source>
</evidence>
<keyword evidence="13" id="KW-1133">Transmembrane helix</keyword>
<dbReference type="InterPro" id="IPR013783">
    <property type="entry name" value="Ig-like_fold"/>
</dbReference>
<dbReference type="InterPro" id="IPR001212">
    <property type="entry name" value="Somatomedin_B_dom"/>
</dbReference>
<feature type="domain" description="EGF-like" evidence="20">
    <location>
        <begin position="98"/>
        <end position="111"/>
    </location>
</feature>
<evidence type="ECO:0000256" key="4">
    <source>
        <dbReference type="ARBA" id="ARBA00022475"/>
    </source>
</evidence>
<evidence type="ECO:0000259" key="18">
    <source>
        <dbReference type="PROSITE" id="PS00022"/>
    </source>
</evidence>
<evidence type="ECO:0000256" key="6">
    <source>
        <dbReference type="ARBA" id="ARBA00022536"/>
    </source>
</evidence>
<dbReference type="PANTHER" id="PTHR22906">
    <property type="entry name" value="PROPERDIN"/>
    <property type="match status" value="1"/>
</dbReference>
<dbReference type="GO" id="GO:0005509">
    <property type="term" value="F:calcium ion binding"/>
    <property type="evidence" value="ECO:0007669"/>
    <property type="project" value="InterPro"/>
</dbReference>
<dbReference type="PROSITE" id="PS00524">
    <property type="entry name" value="SMB_1"/>
    <property type="match status" value="1"/>
</dbReference>
<dbReference type="PROSITE" id="PS01186">
    <property type="entry name" value="EGF_2"/>
    <property type="match status" value="1"/>
</dbReference>
<dbReference type="Pfam" id="PF17963">
    <property type="entry name" value="Big_9"/>
    <property type="match status" value="1"/>
</dbReference>
<comment type="subcellular location">
    <subcellularLocation>
        <location evidence="1">Apical cell membrane</location>
        <topology evidence="1">Single-pass type I membrane protein</topology>
    </subcellularLocation>
    <subcellularLocation>
        <location evidence="2">Secreted</location>
    </subcellularLocation>
</comment>
<dbReference type="GO" id="GO:0051241">
    <property type="term" value="P:negative regulation of multicellular organismal process"/>
    <property type="evidence" value="ECO:0007669"/>
    <property type="project" value="UniProtKB-ARBA"/>
</dbReference>
<dbReference type="SMART" id="SM00034">
    <property type="entry name" value="CLECT"/>
    <property type="match status" value="1"/>
</dbReference>
<dbReference type="FunFam" id="2.10.25.10:FF:000027">
    <property type="entry name" value="Thrombospondin 3"/>
    <property type="match status" value="1"/>
</dbReference>
<dbReference type="InterPro" id="IPR036383">
    <property type="entry name" value="TSP1_rpt_sf"/>
</dbReference>
<reference evidence="21" key="1">
    <citation type="submission" date="2022-01" db="EMBL/GenBank/DDBJ databases">
        <authorList>
            <person name="Braso-Vives M."/>
        </authorList>
    </citation>
    <scope>NUCLEOTIDE SEQUENCE</scope>
</reference>
<dbReference type="SUPFAM" id="SSF56436">
    <property type="entry name" value="C-type lectin-like"/>
    <property type="match status" value="1"/>
</dbReference>
<evidence type="ECO:0000256" key="3">
    <source>
        <dbReference type="ARBA" id="ARBA00022473"/>
    </source>
</evidence>
<evidence type="ECO:0000256" key="11">
    <source>
        <dbReference type="ARBA" id="ARBA00022782"/>
    </source>
</evidence>
<dbReference type="GO" id="GO:0009967">
    <property type="term" value="P:positive regulation of signal transduction"/>
    <property type="evidence" value="ECO:0007669"/>
    <property type="project" value="UniProtKB-ARBA"/>
</dbReference>
<dbReference type="InterPro" id="IPR049883">
    <property type="entry name" value="NOTCH1_EGF-like"/>
</dbReference>
<dbReference type="Pfam" id="PF12947">
    <property type="entry name" value="EGF_3"/>
    <property type="match status" value="1"/>
</dbReference>
<dbReference type="Pfam" id="PF23283">
    <property type="entry name" value="D8C_UMOD"/>
    <property type="match status" value="1"/>
</dbReference>
<keyword evidence="12" id="KW-0106">Calcium</keyword>
<protein>
    <submittedName>
        <fullName evidence="21">HMCN1 protein</fullName>
    </submittedName>
</protein>
<dbReference type="InterPro" id="IPR001846">
    <property type="entry name" value="VWF_type-D"/>
</dbReference>
<dbReference type="GO" id="GO:0051093">
    <property type="term" value="P:negative regulation of developmental process"/>
    <property type="evidence" value="ECO:0007669"/>
    <property type="project" value="UniProtKB-ARBA"/>
</dbReference>